<protein>
    <submittedName>
        <fullName evidence="3">Sporulation related protein</fullName>
    </submittedName>
</protein>
<feature type="compositionally biased region" description="Low complexity" evidence="1">
    <location>
        <begin position="244"/>
        <end position="253"/>
    </location>
</feature>
<sequence>MNRFVRSGAISATLVLALAGCEQGLGGRDAGTTMAAAVPTVTRPGSRDVERPDIFQTTEEALWDGRPSLGGVWVAHPDVKEPERAILTNVSNGQSVPGALFRRERENPGPRIQLSSDAASALAILAGQPTEVSIMVVRPEEIEAAPEPLPIAEETPGEAAPTDSATADDAAMAAAAGAAATTSTTRKPNFLQRIFGRKQPPEPTVAVDPDLAPAADASVPGVETAPLDPVAATAAAAIDAAEAENAPVARPADGPAPQPAAAPPPAPSAIKNPYVQVGLFSVEANANTAAEALRREGILPAVAPKTSNGKTLWRVVVGPVSTADDQAALLAQIKRMGYKDAFLTAQ</sequence>
<dbReference type="PANTHER" id="PTHR34183:SF8">
    <property type="entry name" value="ENDOLYTIC PEPTIDOGLYCAN TRANSGLYCOSYLASE RLPA-RELATED"/>
    <property type="match status" value="1"/>
</dbReference>
<dbReference type="Proteomes" id="UP000245390">
    <property type="component" value="Unassembled WGS sequence"/>
</dbReference>
<keyword evidence="4" id="KW-1185">Reference proteome</keyword>
<gene>
    <name evidence="3" type="ORF">C8D95_10831</name>
</gene>
<evidence type="ECO:0000256" key="1">
    <source>
        <dbReference type="SAM" id="MobiDB-lite"/>
    </source>
</evidence>
<feature type="region of interest" description="Disordered" evidence="1">
    <location>
        <begin position="244"/>
        <end position="267"/>
    </location>
</feature>
<accession>A0A316G4B1</accession>
<feature type="compositionally biased region" description="Low complexity" evidence="1">
    <location>
        <begin position="150"/>
        <end position="167"/>
    </location>
</feature>
<dbReference type="AlphaFoldDB" id="A0A316G4B1"/>
<dbReference type="SUPFAM" id="SSF110997">
    <property type="entry name" value="Sporulation related repeat"/>
    <property type="match status" value="1"/>
</dbReference>
<dbReference type="EMBL" id="QGGV01000008">
    <property type="protein sequence ID" value="PWK55155.1"/>
    <property type="molecule type" value="Genomic_DNA"/>
</dbReference>
<comment type="caution">
    <text evidence="3">The sequence shown here is derived from an EMBL/GenBank/DDBJ whole genome shotgun (WGS) entry which is preliminary data.</text>
</comment>
<dbReference type="InterPro" id="IPR007730">
    <property type="entry name" value="SPOR-like_dom"/>
</dbReference>
<dbReference type="RefSeq" id="WP_241239828.1">
    <property type="nucleotide sequence ID" value="NZ_CP034588.1"/>
</dbReference>
<dbReference type="PANTHER" id="PTHR34183">
    <property type="entry name" value="ENDOLYTIC PEPTIDOGLYCAN TRANSGLYCOSYLASE RLPA"/>
    <property type="match status" value="1"/>
</dbReference>
<dbReference type="InterPro" id="IPR036680">
    <property type="entry name" value="SPOR-like_sf"/>
</dbReference>
<name>A0A316G4B1_9RHOB</name>
<feature type="domain" description="SPOR" evidence="2">
    <location>
        <begin position="267"/>
        <end position="346"/>
    </location>
</feature>
<proteinExistence type="predicted"/>
<evidence type="ECO:0000313" key="3">
    <source>
        <dbReference type="EMBL" id="PWK55155.1"/>
    </source>
</evidence>
<evidence type="ECO:0000313" key="4">
    <source>
        <dbReference type="Proteomes" id="UP000245390"/>
    </source>
</evidence>
<organism evidence="3 4">
    <name type="scientific">Silicimonas algicola</name>
    <dbReference type="NCBI Taxonomy" id="1826607"/>
    <lineage>
        <taxon>Bacteria</taxon>
        <taxon>Pseudomonadati</taxon>
        <taxon>Pseudomonadota</taxon>
        <taxon>Alphaproteobacteria</taxon>
        <taxon>Rhodobacterales</taxon>
        <taxon>Paracoccaceae</taxon>
    </lineage>
</organism>
<dbReference type="GO" id="GO:0042834">
    <property type="term" value="F:peptidoglycan binding"/>
    <property type="evidence" value="ECO:0007669"/>
    <property type="project" value="InterPro"/>
</dbReference>
<feature type="region of interest" description="Disordered" evidence="1">
    <location>
        <begin position="147"/>
        <end position="167"/>
    </location>
</feature>
<feature type="compositionally biased region" description="Pro residues" evidence="1">
    <location>
        <begin position="254"/>
        <end position="267"/>
    </location>
</feature>
<dbReference type="Pfam" id="PF05036">
    <property type="entry name" value="SPOR"/>
    <property type="match status" value="1"/>
</dbReference>
<dbReference type="Gene3D" id="3.30.70.1070">
    <property type="entry name" value="Sporulation related repeat"/>
    <property type="match status" value="1"/>
</dbReference>
<dbReference type="PROSITE" id="PS51257">
    <property type="entry name" value="PROKAR_LIPOPROTEIN"/>
    <property type="match status" value="1"/>
</dbReference>
<evidence type="ECO:0000259" key="2">
    <source>
        <dbReference type="PROSITE" id="PS51724"/>
    </source>
</evidence>
<reference evidence="3 4" key="1">
    <citation type="submission" date="2018-05" db="EMBL/GenBank/DDBJ databases">
        <title>Genomic Encyclopedia of Type Strains, Phase IV (KMG-IV): sequencing the most valuable type-strain genomes for metagenomic binning, comparative biology and taxonomic classification.</title>
        <authorList>
            <person name="Goeker M."/>
        </authorList>
    </citation>
    <scope>NUCLEOTIDE SEQUENCE [LARGE SCALE GENOMIC DNA]</scope>
    <source>
        <strain evidence="3 4">DSM 103371</strain>
    </source>
</reference>
<dbReference type="PROSITE" id="PS51724">
    <property type="entry name" value="SPOR"/>
    <property type="match status" value="1"/>
</dbReference>